<dbReference type="Gene3D" id="2.130.10.10">
    <property type="entry name" value="YVTN repeat-like/Quinoprotein amine dehydrogenase"/>
    <property type="match status" value="1"/>
</dbReference>
<dbReference type="Pfam" id="PF00400">
    <property type="entry name" value="WD40"/>
    <property type="match status" value="1"/>
</dbReference>
<dbReference type="AlphaFoldDB" id="A0A2K3L7M3"/>
<accession>A0A2K3L7M3</accession>
<evidence type="ECO:0000256" key="1">
    <source>
        <dbReference type="PROSITE-ProRule" id="PRU00221"/>
    </source>
</evidence>
<dbReference type="PROSITE" id="PS50082">
    <property type="entry name" value="WD_REPEATS_2"/>
    <property type="match status" value="1"/>
</dbReference>
<feature type="region of interest" description="Disordered" evidence="2">
    <location>
        <begin position="230"/>
        <end position="263"/>
    </location>
</feature>
<proteinExistence type="predicted"/>
<dbReference type="Proteomes" id="UP000236291">
    <property type="component" value="Unassembled WGS sequence"/>
</dbReference>
<dbReference type="ExpressionAtlas" id="A0A2K3L7M3">
    <property type="expression patterns" value="baseline"/>
</dbReference>
<reference evidence="3 4" key="1">
    <citation type="journal article" date="2014" name="Am. J. Bot.">
        <title>Genome assembly and annotation for red clover (Trifolium pratense; Fabaceae).</title>
        <authorList>
            <person name="Istvanek J."/>
            <person name="Jaros M."/>
            <person name="Krenek A."/>
            <person name="Repkova J."/>
        </authorList>
    </citation>
    <scope>NUCLEOTIDE SEQUENCE [LARGE SCALE GENOMIC DNA]</scope>
    <source>
        <strain evidence="4">cv. Tatra</strain>
        <tissue evidence="3">Young leaves</tissue>
    </source>
</reference>
<dbReference type="InterPro" id="IPR001680">
    <property type="entry name" value="WD40_rpt"/>
</dbReference>
<feature type="compositionally biased region" description="Acidic residues" evidence="2">
    <location>
        <begin position="391"/>
        <end position="418"/>
    </location>
</feature>
<dbReference type="SUPFAM" id="SSF50978">
    <property type="entry name" value="WD40 repeat-like"/>
    <property type="match status" value="1"/>
</dbReference>
<gene>
    <name evidence="3" type="ORF">L195_g030453</name>
</gene>
<name>A0A2K3L7M3_TRIPR</name>
<feature type="non-terminal residue" evidence="3">
    <location>
        <position position="1"/>
    </location>
</feature>
<keyword evidence="1" id="KW-0853">WD repeat</keyword>
<evidence type="ECO:0000256" key="2">
    <source>
        <dbReference type="SAM" id="MobiDB-lite"/>
    </source>
</evidence>
<dbReference type="InterPro" id="IPR015943">
    <property type="entry name" value="WD40/YVTN_repeat-like_dom_sf"/>
</dbReference>
<comment type="caution">
    <text evidence="3">The sequence shown here is derived from an EMBL/GenBank/DDBJ whole genome shotgun (WGS) entry which is preliminary data.</text>
</comment>
<feature type="region of interest" description="Disordered" evidence="2">
    <location>
        <begin position="389"/>
        <end position="418"/>
    </location>
</feature>
<organism evidence="3 4">
    <name type="scientific">Trifolium pratense</name>
    <name type="common">Red clover</name>
    <dbReference type="NCBI Taxonomy" id="57577"/>
    <lineage>
        <taxon>Eukaryota</taxon>
        <taxon>Viridiplantae</taxon>
        <taxon>Streptophyta</taxon>
        <taxon>Embryophyta</taxon>
        <taxon>Tracheophyta</taxon>
        <taxon>Spermatophyta</taxon>
        <taxon>Magnoliopsida</taxon>
        <taxon>eudicotyledons</taxon>
        <taxon>Gunneridae</taxon>
        <taxon>Pentapetalae</taxon>
        <taxon>rosids</taxon>
        <taxon>fabids</taxon>
        <taxon>Fabales</taxon>
        <taxon>Fabaceae</taxon>
        <taxon>Papilionoideae</taxon>
        <taxon>50 kb inversion clade</taxon>
        <taxon>NPAAA clade</taxon>
        <taxon>Hologalegina</taxon>
        <taxon>IRL clade</taxon>
        <taxon>Trifolieae</taxon>
        <taxon>Trifolium</taxon>
    </lineage>
</organism>
<protein>
    <submittedName>
        <fullName evidence="3">Stomatal cytokinesis defective SCD1 protein</fullName>
    </submittedName>
</protein>
<dbReference type="EMBL" id="ASHM01027658">
    <property type="protein sequence ID" value="PNX74532.1"/>
    <property type="molecule type" value="Genomic_DNA"/>
</dbReference>
<dbReference type="SMART" id="SM00320">
    <property type="entry name" value="WD40"/>
    <property type="match status" value="1"/>
</dbReference>
<feature type="repeat" description="WD" evidence="1">
    <location>
        <begin position="12"/>
        <end position="51"/>
    </location>
</feature>
<evidence type="ECO:0000313" key="4">
    <source>
        <dbReference type="Proteomes" id="UP000236291"/>
    </source>
</evidence>
<reference evidence="3 4" key="2">
    <citation type="journal article" date="2017" name="Front. Plant Sci.">
        <title>Gene Classification and Mining of Molecular Markers Useful in Red Clover (Trifolium pratense) Breeding.</title>
        <authorList>
            <person name="Istvanek J."/>
            <person name="Dluhosova J."/>
            <person name="Dluhos P."/>
            <person name="Patkova L."/>
            <person name="Nedelnik J."/>
            <person name="Repkova J."/>
        </authorList>
    </citation>
    <scope>NUCLEOTIDE SEQUENCE [LARGE SCALE GENOMIC DNA]</scope>
    <source>
        <strain evidence="4">cv. Tatra</strain>
        <tissue evidence="3">Young leaves</tissue>
    </source>
</reference>
<dbReference type="PROSITE" id="PS50294">
    <property type="entry name" value="WD_REPEATS_REGION"/>
    <property type="match status" value="1"/>
</dbReference>
<sequence length="418" mass="47362">PSLRGSELRATLKGHTRTVRAISSDRGKVVSGSDDQSVLVWDKQTTQLLEELKGHDGPNWISLKHQDDVKLFKMFADSIKDFKERYYIIRPESPSARENLLEPRPDLDEHGVARRDSNGEVLTRMAPKFPLSWSYSHFDKGPKEFTTRHADLSAEDKAAFESLKAYVAGFTPSIWTTRKGETIRDEEGNPREIRGNPRFINTRKLLECRNPGEVKICLDEMESIADRMLKAKQNERSSRPRKKTAVKDSQHVRPGTPSVQVEKQKTRIIHLKNEVDDYNEKKKRWSEQVTELRLREQDLAAARQEIDRLTAAMAPGKDEHKAAEGLTTRAELVDAIARLSHDFVEGTEYAFANAVQQIKLLNPEVNLVTDGMHVNGSIEDGRIVVPADLAVSDDEEDDAEENEVEQGDVTEQNEDGEE</sequence>
<dbReference type="InterPro" id="IPR036322">
    <property type="entry name" value="WD40_repeat_dom_sf"/>
</dbReference>
<evidence type="ECO:0000313" key="3">
    <source>
        <dbReference type="EMBL" id="PNX74532.1"/>
    </source>
</evidence>